<proteinExistence type="predicted"/>
<keyword evidence="2" id="KW-1185">Reference proteome</keyword>
<name>A0A285LWJ7_9NOCA</name>
<dbReference type="AlphaFoldDB" id="A0A285LWJ7"/>
<dbReference type="InterPro" id="IPR027417">
    <property type="entry name" value="P-loop_NTPase"/>
</dbReference>
<reference evidence="1 2" key="1">
    <citation type="submission" date="2017-09" db="EMBL/GenBank/DDBJ databases">
        <authorList>
            <person name="Ehlers B."/>
            <person name="Leendertz F.H."/>
        </authorList>
    </citation>
    <scope>NUCLEOTIDE SEQUENCE [LARGE SCALE GENOMIC DNA]</scope>
    <source>
        <strain evidence="1 2">DSM 45537</strain>
    </source>
</reference>
<evidence type="ECO:0000313" key="2">
    <source>
        <dbReference type="Proteomes" id="UP000219565"/>
    </source>
</evidence>
<protein>
    <recommendedName>
        <fullName evidence="3">Uridine kinase</fullName>
    </recommendedName>
</protein>
<dbReference type="Proteomes" id="UP000219565">
    <property type="component" value="Unassembled WGS sequence"/>
</dbReference>
<evidence type="ECO:0008006" key="3">
    <source>
        <dbReference type="Google" id="ProtNLM"/>
    </source>
</evidence>
<evidence type="ECO:0000313" key="1">
    <source>
        <dbReference type="EMBL" id="SNY89324.1"/>
    </source>
</evidence>
<dbReference type="Gene3D" id="3.40.50.300">
    <property type="entry name" value="P-loop containing nucleotide triphosphate hydrolases"/>
    <property type="match status" value="1"/>
</dbReference>
<gene>
    <name evidence="1" type="ORF">SAMN04244553_6332</name>
</gene>
<accession>A0A285LWJ7</accession>
<organism evidence="1 2">
    <name type="scientific">Nocardia amikacinitolerans</name>
    <dbReference type="NCBI Taxonomy" id="756689"/>
    <lineage>
        <taxon>Bacteria</taxon>
        <taxon>Bacillati</taxon>
        <taxon>Actinomycetota</taxon>
        <taxon>Actinomycetes</taxon>
        <taxon>Mycobacteriales</taxon>
        <taxon>Nocardiaceae</taxon>
        <taxon>Nocardia</taxon>
    </lineage>
</organism>
<dbReference type="EMBL" id="OBEG01000008">
    <property type="protein sequence ID" value="SNY89324.1"/>
    <property type="molecule type" value="Genomic_DNA"/>
</dbReference>
<sequence length="246" mass="27448">MPGGCRMSRWSQHEGNGIRRVRACHTGLSGPRDGIRVRVCCDGTVPQFVPITQDGLADLLVDRLRALPGRRVIAIDASDAAEPVAFARRAAERLRGTGRSADVVALHDYVRPASLRMGFGREDEFSYRTAWFDYDAVRREVIDALREHGRWLPALWDETADRSARAAVRPAPADLVLFLAGPMLLGRDLAVDLSVRLALSEAALRRRTPPEEHWTIPALLSYDRENPEPPTFSARWDHPDRPALST</sequence>
<dbReference type="STRING" id="1379680.GCA_001612615_00979"/>